<reference evidence="1" key="1">
    <citation type="journal article" date="2020" name="Stud. Mycol.">
        <title>101 Dothideomycetes genomes: a test case for predicting lifestyles and emergence of pathogens.</title>
        <authorList>
            <person name="Haridas S."/>
            <person name="Albert R."/>
            <person name="Binder M."/>
            <person name="Bloem J."/>
            <person name="Labutti K."/>
            <person name="Salamov A."/>
            <person name="Andreopoulos B."/>
            <person name="Baker S."/>
            <person name="Barry K."/>
            <person name="Bills G."/>
            <person name="Bluhm B."/>
            <person name="Cannon C."/>
            <person name="Castanera R."/>
            <person name="Culley D."/>
            <person name="Daum C."/>
            <person name="Ezra D."/>
            <person name="Gonzalez J."/>
            <person name="Henrissat B."/>
            <person name="Kuo A."/>
            <person name="Liang C."/>
            <person name="Lipzen A."/>
            <person name="Lutzoni F."/>
            <person name="Magnuson J."/>
            <person name="Mondo S."/>
            <person name="Nolan M."/>
            <person name="Ohm R."/>
            <person name="Pangilinan J."/>
            <person name="Park H.-J."/>
            <person name="Ramirez L."/>
            <person name="Alfaro M."/>
            <person name="Sun H."/>
            <person name="Tritt A."/>
            <person name="Yoshinaga Y."/>
            <person name="Zwiers L.-H."/>
            <person name="Turgeon B."/>
            <person name="Goodwin S."/>
            <person name="Spatafora J."/>
            <person name="Crous P."/>
            <person name="Grigoriev I."/>
        </authorList>
    </citation>
    <scope>NUCLEOTIDE SEQUENCE</scope>
    <source>
        <strain evidence="1">CBS 262.69</strain>
    </source>
</reference>
<accession>A0A6G1IAU9</accession>
<evidence type="ECO:0000313" key="2">
    <source>
        <dbReference type="Proteomes" id="UP000799640"/>
    </source>
</evidence>
<organism evidence="1 2">
    <name type="scientific">Trichodelitschia bisporula</name>
    <dbReference type="NCBI Taxonomy" id="703511"/>
    <lineage>
        <taxon>Eukaryota</taxon>
        <taxon>Fungi</taxon>
        <taxon>Dikarya</taxon>
        <taxon>Ascomycota</taxon>
        <taxon>Pezizomycotina</taxon>
        <taxon>Dothideomycetes</taxon>
        <taxon>Dothideomycetes incertae sedis</taxon>
        <taxon>Phaeotrichales</taxon>
        <taxon>Phaeotrichaceae</taxon>
        <taxon>Trichodelitschia</taxon>
    </lineage>
</organism>
<protein>
    <submittedName>
        <fullName evidence="1">Uncharacterized protein</fullName>
    </submittedName>
</protein>
<name>A0A6G1IAU9_9PEZI</name>
<keyword evidence="2" id="KW-1185">Reference proteome</keyword>
<gene>
    <name evidence="1" type="ORF">EJ06DRAFT_552826</name>
</gene>
<dbReference type="Proteomes" id="UP000799640">
    <property type="component" value="Unassembled WGS sequence"/>
</dbReference>
<evidence type="ECO:0000313" key="1">
    <source>
        <dbReference type="EMBL" id="KAF2405433.1"/>
    </source>
</evidence>
<dbReference type="AlphaFoldDB" id="A0A6G1IAU9"/>
<proteinExistence type="predicted"/>
<sequence>MDKRWNSGFYIRTLPAPSQQQFQRTWLQQHPRRLTKFKLWRFNNVKRRRVSFAATVGVPGPIAWAPIMVVHDRGLAGKLDSRQWVGFEIECDASNGGAAAMGMKSAECAPDFGE</sequence>
<dbReference type="EMBL" id="ML996687">
    <property type="protein sequence ID" value="KAF2405433.1"/>
    <property type="molecule type" value="Genomic_DNA"/>
</dbReference>